<feature type="domain" description="HTH lysR-type" evidence="5">
    <location>
        <begin position="1"/>
        <end position="59"/>
    </location>
</feature>
<dbReference type="SUPFAM" id="SSF53850">
    <property type="entry name" value="Periplasmic binding protein-like II"/>
    <property type="match status" value="1"/>
</dbReference>
<evidence type="ECO:0000256" key="3">
    <source>
        <dbReference type="ARBA" id="ARBA00023125"/>
    </source>
</evidence>
<dbReference type="SUPFAM" id="SSF46785">
    <property type="entry name" value="Winged helix' DNA-binding domain"/>
    <property type="match status" value="1"/>
</dbReference>
<comment type="similarity">
    <text evidence="1">Belongs to the LysR transcriptional regulatory family.</text>
</comment>
<dbReference type="PANTHER" id="PTHR30537">
    <property type="entry name" value="HTH-TYPE TRANSCRIPTIONAL REGULATOR"/>
    <property type="match status" value="1"/>
</dbReference>
<dbReference type="PANTHER" id="PTHR30537:SF35">
    <property type="entry name" value="TRANSCRIPTIONAL REGULATORY PROTEIN"/>
    <property type="match status" value="1"/>
</dbReference>
<keyword evidence="3" id="KW-0238">DNA-binding</keyword>
<dbReference type="InterPro" id="IPR000847">
    <property type="entry name" value="LysR_HTH_N"/>
</dbReference>
<dbReference type="InterPro" id="IPR005119">
    <property type="entry name" value="LysR_subst-bd"/>
</dbReference>
<protein>
    <recommendedName>
        <fullName evidence="5">HTH lysR-type domain-containing protein</fullName>
    </recommendedName>
</protein>
<keyword evidence="7" id="KW-1185">Reference proteome</keyword>
<evidence type="ECO:0000256" key="1">
    <source>
        <dbReference type="ARBA" id="ARBA00009437"/>
    </source>
</evidence>
<dbReference type="AlphaFoldDB" id="A0A0A3ATG2"/>
<evidence type="ECO:0000256" key="2">
    <source>
        <dbReference type="ARBA" id="ARBA00023015"/>
    </source>
</evidence>
<dbReference type="Gene3D" id="1.10.10.10">
    <property type="entry name" value="Winged helix-like DNA-binding domain superfamily/Winged helix DNA-binding domain"/>
    <property type="match status" value="1"/>
</dbReference>
<sequence>MDTLTSMNVFRQVVDLGSFSKAADSLNISPAMASKHLRHLEDCLQAKLLNRSSRHLSLTEIGQNYYRECCHALDILNSARQTAQQGVVNPQGTLKITLPIWLATPHFARLLQAYRQQYPDVKLSLYLDNQHNDLIAQGFDLALRVDRSLDPNIIVKPLTEIDFYWVAAPHFIRQYADLRREHLADYPAVAPNYTSVDYPLTRVADSNNTLMLKELVVAGHGIGSLPQWAMESELQDGRLQKLFDGKPEQRLKLYAAYMNREHLSAKIRSFIDFLAENLDNKKAE</sequence>
<evidence type="ECO:0000313" key="6">
    <source>
        <dbReference type="EMBL" id="KGQ70375.1"/>
    </source>
</evidence>
<comment type="caution">
    <text evidence="6">The sequence shown here is derived from an EMBL/GenBank/DDBJ whole genome shotgun (WGS) entry which is preliminary data.</text>
</comment>
<keyword evidence="4" id="KW-0804">Transcription</keyword>
<organism evidence="6 7">
    <name type="scientific">Chelonobacter oris</name>
    <dbReference type="NCBI Taxonomy" id="505317"/>
    <lineage>
        <taxon>Bacteria</taxon>
        <taxon>Pseudomonadati</taxon>
        <taxon>Pseudomonadota</taxon>
        <taxon>Gammaproteobacteria</taxon>
        <taxon>Pasteurellales</taxon>
        <taxon>Pasteurellaceae</taxon>
        <taxon>Chelonobacter</taxon>
    </lineage>
</organism>
<gene>
    <name evidence="6" type="ORF">OA57_05840</name>
</gene>
<dbReference type="RefSeq" id="WP_034614801.1">
    <property type="nucleotide sequence ID" value="NZ_JSUM01000010.1"/>
</dbReference>
<dbReference type="Pfam" id="PF00126">
    <property type="entry name" value="HTH_1"/>
    <property type="match status" value="1"/>
</dbReference>
<dbReference type="Proteomes" id="UP000030380">
    <property type="component" value="Unassembled WGS sequence"/>
</dbReference>
<dbReference type="FunFam" id="1.10.10.10:FF:000001">
    <property type="entry name" value="LysR family transcriptional regulator"/>
    <property type="match status" value="1"/>
</dbReference>
<dbReference type="PROSITE" id="PS50931">
    <property type="entry name" value="HTH_LYSR"/>
    <property type="match status" value="1"/>
</dbReference>
<dbReference type="GO" id="GO:0043565">
    <property type="term" value="F:sequence-specific DNA binding"/>
    <property type="evidence" value="ECO:0007669"/>
    <property type="project" value="TreeGrafter"/>
</dbReference>
<dbReference type="STRING" id="505317.OA57_05840"/>
<dbReference type="OrthoDB" id="8885940at2"/>
<dbReference type="GO" id="GO:0006351">
    <property type="term" value="P:DNA-templated transcription"/>
    <property type="evidence" value="ECO:0007669"/>
    <property type="project" value="TreeGrafter"/>
</dbReference>
<evidence type="ECO:0000256" key="4">
    <source>
        <dbReference type="ARBA" id="ARBA00023163"/>
    </source>
</evidence>
<accession>A0A0A3ATG2</accession>
<evidence type="ECO:0000313" key="7">
    <source>
        <dbReference type="Proteomes" id="UP000030380"/>
    </source>
</evidence>
<dbReference type="Pfam" id="PF03466">
    <property type="entry name" value="LysR_substrate"/>
    <property type="match status" value="1"/>
</dbReference>
<evidence type="ECO:0000259" key="5">
    <source>
        <dbReference type="PROSITE" id="PS50931"/>
    </source>
</evidence>
<keyword evidence="2" id="KW-0805">Transcription regulation</keyword>
<name>A0A0A3ATG2_9PAST</name>
<dbReference type="InterPro" id="IPR036390">
    <property type="entry name" value="WH_DNA-bd_sf"/>
</dbReference>
<dbReference type="InterPro" id="IPR058163">
    <property type="entry name" value="LysR-type_TF_proteobact-type"/>
</dbReference>
<dbReference type="CDD" id="cd08422">
    <property type="entry name" value="PBP2_CrgA_like"/>
    <property type="match status" value="1"/>
</dbReference>
<reference evidence="6 7" key="1">
    <citation type="submission" date="2014-11" db="EMBL/GenBank/DDBJ databases">
        <title>Draft genome sequence of Chelonobacter oris 1662T, associated with respiratory disease in Hermann's Tortoises.</title>
        <authorList>
            <person name="Kudirkiene E."/>
            <person name="Hansen M.J."/>
            <person name="Bojesen A.M."/>
        </authorList>
    </citation>
    <scope>NUCLEOTIDE SEQUENCE [LARGE SCALE GENOMIC DNA]</scope>
    <source>
        <strain evidence="6 7">1662</strain>
    </source>
</reference>
<dbReference type="InterPro" id="IPR036388">
    <property type="entry name" value="WH-like_DNA-bd_sf"/>
</dbReference>
<dbReference type="GO" id="GO:0003700">
    <property type="term" value="F:DNA-binding transcription factor activity"/>
    <property type="evidence" value="ECO:0007669"/>
    <property type="project" value="InterPro"/>
</dbReference>
<proteinExistence type="inferred from homology"/>
<dbReference type="Gene3D" id="3.40.190.290">
    <property type="match status" value="1"/>
</dbReference>
<dbReference type="EMBL" id="JSUM01000010">
    <property type="protein sequence ID" value="KGQ70375.1"/>
    <property type="molecule type" value="Genomic_DNA"/>
</dbReference>